<accession>A0A9E2W2X9</accession>
<dbReference type="InterPro" id="IPR051159">
    <property type="entry name" value="Hexapeptide_acetyltransf"/>
</dbReference>
<keyword evidence="2" id="KW-0808">Transferase</keyword>
<dbReference type="RefSeq" id="WP_217791508.1">
    <property type="nucleotide sequence ID" value="NZ_JAHSPG010000008.1"/>
</dbReference>
<organism evidence="3 4">
    <name type="scientific">Pinibacter aurantiacus</name>
    <dbReference type="NCBI Taxonomy" id="2851599"/>
    <lineage>
        <taxon>Bacteria</taxon>
        <taxon>Pseudomonadati</taxon>
        <taxon>Bacteroidota</taxon>
        <taxon>Chitinophagia</taxon>
        <taxon>Chitinophagales</taxon>
        <taxon>Chitinophagaceae</taxon>
        <taxon>Pinibacter</taxon>
    </lineage>
</organism>
<dbReference type="GO" id="GO:0005829">
    <property type="term" value="C:cytosol"/>
    <property type="evidence" value="ECO:0007669"/>
    <property type="project" value="TreeGrafter"/>
</dbReference>
<dbReference type="NCBIfam" id="NF007797">
    <property type="entry name" value="PRK10502.1"/>
    <property type="match status" value="1"/>
</dbReference>
<name>A0A9E2W2X9_9BACT</name>
<reference evidence="3" key="1">
    <citation type="submission" date="2021-06" db="EMBL/GenBank/DDBJ databases">
        <authorList>
            <person name="Huq M.A."/>
        </authorList>
    </citation>
    <scope>NUCLEOTIDE SEQUENCE</scope>
    <source>
        <strain evidence="3">MAH-26</strain>
    </source>
</reference>
<evidence type="ECO:0000256" key="2">
    <source>
        <dbReference type="ARBA" id="ARBA00022679"/>
    </source>
</evidence>
<dbReference type="EMBL" id="JAHSPG010000008">
    <property type="protein sequence ID" value="MBV4357855.1"/>
    <property type="molecule type" value="Genomic_DNA"/>
</dbReference>
<dbReference type="AlphaFoldDB" id="A0A9E2W2X9"/>
<evidence type="ECO:0000256" key="1">
    <source>
        <dbReference type="ARBA" id="ARBA00007274"/>
    </source>
</evidence>
<comment type="similarity">
    <text evidence="1">Belongs to the transferase hexapeptide repeat family.</text>
</comment>
<dbReference type="PANTHER" id="PTHR23416">
    <property type="entry name" value="SIALIC ACID SYNTHASE-RELATED"/>
    <property type="match status" value="1"/>
</dbReference>
<evidence type="ECO:0000313" key="3">
    <source>
        <dbReference type="EMBL" id="MBV4357855.1"/>
    </source>
</evidence>
<sequence length="185" mass="20457">MSIKKKVNNASYSTTIDIGASKLKQLVWYFTNILFFKNPLNVISSTKTALLKAFGAQIGTGVLIKPSVNIKYPWRLKIGDHCWIGENVWIDNLSEVVMETNVTLSQGALLLTGSHDHSKETFDFISRPITLEEGVWIGANGVVFGGVTCKSHSILGINSVAEKNMEPYTIYKGNPSIPVLTREIR</sequence>
<dbReference type="Proteomes" id="UP000812270">
    <property type="component" value="Unassembled WGS sequence"/>
</dbReference>
<gene>
    <name evidence="3" type="ORF">KTO63_11895</name>
</gene>
<dbReference type="CDD" id="cd05825">
    <property type="entry name" value="LbH_wcaF_like"/>
    <property type="match status" value="1"/>
</dbReference>
<dbReference type="GO" id="GO:0008374">
    <property type="term" value="F:O-acyltransferase activity"/>
    <property type="evidence" value="ECO:0007669"/>
    <property type="project" value="TreeGrafter"/>
</dbReference>
<evidence type="ECO:0000313" key="4">
    <source>
        <dbReference type="Proteomes" id="UP000812270"/>
    </source>
</evidence>
<keyword evidence="4" id="KW-1185">Reference proteome</keyword>
<protein>
    <submittedName>
        <fullName evidence="3">WcaF family extracellular polysaccharide biosynthesis acetyltransferase</fullName>
    </submittedName>
</protein>
<comment type="caution">
    <text evidence="3">The sequence shown here is derived from an EMBL/GenBank/DDBJ whole genome shotgun (WGS) entry which is preliminary data.</text>
</comment>
<proteinExistence type="inferred from homology"/>
<dbReference type="PANTHER" id="PTHR23416:SF23">
    <property type="entry name" value="ACETYLTRANSFERASE C18B11.09C-RELATED"/>
    <property type="match status" value="1"/>
</dbReference>